<evidence type="ECO:0000256" key="5">
    <source>
        <dbReference type="RuleBase" id="RU364012"/>
    </source>
</evidence>
<evidence type="ECO:0000313" key="7">
    <source>
        <dbReference type="Proteomes" id="UP000245207"/>
    </source>
</evidence>
<proteinExistence type="inferred from homology"/>
<dbReference type="OrthoDB" id="10566934at2759"/>
<keyword evidence="3 5" id="KW-0221">Differentiation</keyword>
<dbReference type="Proteomes" id="UP000245207">
    <property type="component" value="Unassembled WGS sequence"/>
</dbReference>
<organism evidence="6 7">
    <name type="scientific">Artemisia annua</name>
    <name type="common">Sweet wormwood</name>
    <dbReference type="NCBI Taxonomy" id="35608"/>
    <lineage>
        <taxon>Eukaryota</taxon>
        <taxon>Viridiplantae</taxon>
        <taxon>Streptophyta</taxon>
        <taxon>Embryophyta</taxon>
        <taxon>Tracheophyta</taxon>
        <taxon>Spermatophyta</taxon>
        <taxon>Magnoliopsida</taxon>
        <taxon>eudicotyledons</taxon>
        <taxon>Gunneridae</taxon>
        <taxon>Pentapetalae</taxon>
        <taxon>asterids</taxon>
        <taxon>campanulids</taxon>
        <taxon>Asterales</taxon>
        <taxon>Asteraceae</taxon>
        <taxon>Asteroideae</taxon>
        <taxon>Anthemideae</taxon>
        <taxon>Artemisiinae</taxon>
        <taxon>Artemisia</taxon>
    </lineage>
</organism>
<evidence type="ECO:0000256" key="2">
    <source>
        <dbReference type="ARBA" id="ARBA00022473"/>
    </source>
</evidence>
<dbReference type="EMBL" id="PKPP01009047">
    <property type="protein sequence ID" value="PWA49175.1"/>
    <property type="molecule type" value="Genomic_DNA"/>
</dbReference>
<comment type="similarity">
    <text evidence="1 5">Belongs to the Frigida family.</text>
</comment>
<keyword evidence="7" id="KW-1185">Reference proteome</keyword>
<dbReference type="AlphaFoldDB" id="A0A2U1LJK9"/>
<evidence type="ECO:0000256" key="3">
    <source>
        <dbReference type="ARBA" id="ARBA00022782"/>
    </source>
</evidence>
<dbReference type="PANTHER" id="PTHR31791">
    <property type="entry name" value="FRIGIDA-LIKE PROTEIN 3-RELATED"/>
    <property type="match status" value="1"/>
</dbReference>
<dbReference type="PANTHER" id="PTHR31791:SF4">
    <property type="entry name" value="FRIGIDA-LIKE PROTEIN 3"/>
    <property type="match status" value="1"/>
</dbReference>
<dbReference type="InterPro" id="IPR012474">
    <property type="entry name" value="Frigida"/>
</dbReference>
<evidence type="ECO:0000313" key="6">
    <source>
        <dbReference type="EMBL" id="PWA49175.1"/>
    </source>
</evidence>
<dbReference type="GO" id="GO:0030154">
    <property type="term" value="P:cell differentiation"/>
    <property type="evidence" value="ECO:0007669"/>
    <property type="project" value="UniProtKB-KW"/>
</dbReference>
<keyword evidence="2 5" id="KW-0217">Developmental protein</keyword>
<comment type="caution">
    <text evidence="6">The sequence shown here is derived from an EMBL/GenBank/DDBJ whole genome shotgun (WGS) entry which is preliminary data.</text>
</comment>
<gene>
    <name evidence="6" type="ORF">CTI12_AA482910</name>
</gene>
<sequence>MSKKNDVSERKLSAVNVVIKCIEDHKLEDQYPLAPLQKWIIHLEKAIADKKQAR</sequence>
<reference evidence="6 7" key="1">
    <citation type="journal article" date="2018" name="Mol. Plant">
        <title>The genome of Artemisia annua provides insight into the evolution of Asteraceae family and artemisinin biosynthesis.</title>
        <authorList>
            <person name="Shen Q."/>
            <person name="Zhang L."/>
            <person name="Liao Z."/>
            <person name="Wang S."/>
            <person name="Yan T."/>
            <person name="Shi P."/>
            <person name="Liu M."/>
            <person name="Fu X."/>
            <person name="Pan Q."/>
            <person name="Wang Y."/>
            <person name="Lv Z."/>
            <person name="Lu X."/>
            <person name="Zhang F."/>
            <person name="Jiang W."/>
            <person name="Ma Y."/>
            <person name="Chen M."/>
            <person name="Hao X."/>
            <person name="Li L."/>
            <person name="Tang Y."/>
            <person name="Lv G."/>
            <person name="Zhou Y."/>
            <person name="Sun X."/>
            <person name="Brodelius P.E."/>
            <person name="Rose J.K.C."/>
            <person name="Tang K."/>
        </authorList>
    </citation>
    <scope>NUCLEOTIDE SEQUENCE [LARGE SCALE GENOMIC DNA]</scope>
    <source>
        <strain evidence="7">cv. Huhao1</strain>
        <tissue evidence="6">Leaf</tissue>
    </source>
</reference>
<accession>A0A2U1LJK9</accession>
<name>A0A2U1LJK9_ARTAN</name>
<evidence type="ECO:0000256" key="4">
    <source>
        <dbReference type="ARBA" id="ARBA00023089"/>
    </source>
</evidence>
<keyword evidence="4 5" id="KW-0287">Flowering</keyword>
<dbReference type="STRING" id="35608.A0A2U1LJK9"/>
<protein>
    <recommendedName>
        <fullName evidence="5">FRIGIDA-like protein</fullName>
    </recommendedName>
</protein>
<dbReference type="GO" id="GO:0009908">
    <property type="term" value="P:flower development"/>
    <property type="evidence" value="ECO:0007669"/>
    <property type="project" value="UniProtKB-KW"/>
</dbReference>
<evidence type="ECO:0000256" key="1">
    <source>
        <dbReference type="ARBA" id="ARBA00008956"/>
    </source>
</evidence>
<dbReference type="Pfam" id="PF07899">
    <property type="entry name" value="Frigida"/>
    <property type="match status" value="1"/>
</dbReference>